<dbReference type="OrthoDB" id="3688007at2"/>
<dbReference type="Proteomes" id="UP000291144">
    <property type="component" value="Unassembled WGS sequence"/>
</dbReference>
<proteinExistence type="predicted"/>
<protein>
    <submittedName>
        <fullName evidence="2">Uncharacterized protein</fullName>
    </submittedName>
</protein>
<evidence type="ECO:0000256" key="1">
    <source>
        <dbReference type="SAM" id="SignalP"/>
    </source>
</evidence>
<evidence type="ECO:0000313" key="2">
    <source>
        <dbReference type="EMBL" id="TCC58632.1"/>
    </source>
</evidence>
<dbReference type="AlphaFoldDB" id="A0A4V2MAB5"/>
<gene>
    <name evidence="2" type="ORF">E0H73_25250</name>
</gene>
<reference evidence="2 3" key="1">
    <citation type="submission" date="2019-02" db="EMBL/GenBank/DDBJ databases">
        <title>Kribbella capetownensis sp. nov. and Kribbella speibonae sp. nov., isolated from soil.</title>
        <authorList>
            <person name="Curtis S.M."/>
            <person name="Norton I."/>
            <person name="Everest G.J."/>
            <person name="Meyers P.R."/>
        </authorList>
    </citation>
    <scope>NUCLEOTIDE SEQUENCE [LARGE SCALE GENOMIC DNA]</scope>
    <source>
        <strain evidence="2 3">NRRL B-24813</strain>
    </source>
</reference>
<evidence type="ECO:0000313" key="3">
    <source>
        <dbReference type="Proteomes" id="UP000291144"/>
    </source>
</evidence>
<feature type="chain" id="PRO_5020507986" evidence="1">
    <location>
        <begin position="28"/>
        <end position="140"/>
    </location>
</feature>
<dbReference type="EMBL" id="SJKB01000008">
    <property type="protein sequence ID" value="TCC58632.1"/>
    <property type="molecule type" value="Genomic_DNA"/>
</dbReference>
<feature type="signal peptide" evidence="1">
    <location>
        <begin position="1"/>
        <end position="27"/>
    </location>
</feature>
<comment type="caution">
    <text evidence="2">The sequence shown here is derived from an EMBL/GenBank/DDBJ whole genome shotgun (WGS) entry which is preliminary data.</text>
</comment>
<keyword evidence="3" id="KW-1185">Reference proteome</keyword>
<organism evidence="2 3">
    <name type="scientific">Kribbella pittospori</name>
    <dbReference type="NCBI Taxonomy" id="722689"/>
    <lineage>
        <taxon>Bacteria</taxon>
        <taxon>Bacillati</taxon>
        <taxon>Actinomycetota</taxon>
        <taxon>Actinomycetes</taxon>
        <taxon>Propionibacteriales</taxon>
        <taxon>Kribbellaceae</taxon>
        <taxon>Kribbella</taxon>
    </lineage>
</organism>
<sequence length="140" mass="14615">MRKSLATGTGLLAILMTVAGTASAAQAASTAYPTAPYEAPYGATYTKGTITFYNRAAMVDGVQRALDTSGCRQSIAKSYSGSTLLDTTYSQVTCYSKVEEVHLYVNADVVGGATSVRVSLNNVASDGTVTELAWDSVPRP</sequence>
<dbReference type="RefSeq" id="WP_131360756.1">
    <property type="nucleotide sequence ID" value="NZ_SJKB01000008.1"/>
</dbReference>
<accession>A0A4V2MAB5</accession>
<name>A0A4V2MAB5_9ACTN</name>
<keyword evidence="1" id="KW-0732">Signal</keyword>